<dbReference type="SUPFAM" id="SSF63882">
    <property type="entry name" value="MoeA N-terminal region -like"/>
    <property type="match status" value="1"/>
</dbReference>
<dbReference type="AlphaFoldDB" id="A0A834TSV8"/>
<proteinExistence type="predicted"/>
<protein>
    <submittedName>
        <fullName evidence="1">Molybdopterin biosynthesis protein CNX1 isoform X1</fullName>
    </submittedName>
</protein>
<accession>A0A834TSV8</accession>
<dbReference type="InterPro" id="IPR036135">
    <property type="entry name" value="MoeA_linker/N_sf"/>
</dbReference>
<dbReference type="Proteomes" id="UP000634136">
    <property type="component" value="Unassembled WGS sequence"/>
</dbReference>
<dbReference type="Gene3D" id="2.170.190.11">
    <property type="entry name" value="Molybdopterin biosynthesis moea protein, domain 3"/>
    <property type="match status" value="1"/>
</dbReference>
<evidence type="ECO:0000313" key="1">
    <source>
        <dbReference type="EMBL" id="KAF7827184.1"/>
    </source>
</evidence>
<keyword evidence="2" id="KW-1185">Reference proteome</keyword>
<organism evidence="1 2">
    <name type="scientific">Senna tora</name>
    <dbReference type="NCBI Taxonomy" id="362788"/>
    <lineage>
        <taxon>Eukaryota</taxon>
        <taxon>Viridiplantae</taxon>
        <taxon>Streptophyta</taxon>
        <taxon>Embryophyta</taxon>
        <taxon>Tracheophyta</taxon>
        <taxon>Spermatophyta</taxon>
        <taxon>Magnoliopsida</taxon>
        <taxon>eudicotyledons</taxon>
        <taxon>Gunneridae</taxon>
        <taxon>Pentapetalae</taxon>
        <taxon>rosids</taxon>
        <taxon>fabids</taxon>
        <taxon>Fabales</taxon>
        <taxon>Fabaceae</taxon>
        <taxon>Caesalpinioideae</taxon>
        <taxon>Cassia clade</taxon>
        <taxon>Senna</taxon>
    </lineage>
</organism>
<dbReference type="GO" id="GO:0032324">
    <property type="term" value="P:molybdopterin cofactor biosynthetic process"/>
    <property type="evidence" value="ECO:0007669"/>
    <property type="project" value="InterPro"/>
</dbReference>
<dbReference type="EMBL" id="JAAIUW010000006">
    <property type="protein sequence ID" value="KAF7827184.1"/>
    <property type="molecule type" value="Genomic_DNA"/>
</dbReference>
<comment type="caution">
    <text evidence="1">The sequence shown here is derived from an EMBL/GenBank/DDBJ whole genome shotgun (WGS) entry which is preliminary data.</text>
</comment>
<dbReference type="OrthoDB" id="4349954at2759"/>
<gene>
    <name evidence="1" type="ORF">G2W53_018348</name>
</gene>
<evidence type="ECO:0000313" key="2">
    <source>
        <dbReference type="Proteomes" id="UP000634136"/>
    </source>
</evidence>
<sequence length="122" mass="13270">MISLHFIVRDLLEIVADVVEKEEFIQDGYAVVADDGQGEYTVITKSRVGNDGIGVIVTPGTMAYVTTGAAALIKLCSQGELARFIGRRSYIINLETASPSFFLNVFIKPPVIFSCFVLLGHT</sequence>
<name>A0A834TSV8_9FABA</name>
<reference evidence="1" key="1">
    <citation type="submission" date="2020-09" db="EMBL/GenBank/DDBJ databases">
        <title>Genome-Enabled Discovery of Anthraquinone Biosynthesis in Senna tora.</title>
        <authorList>
            <person name="Kang S.-H."/>
            <person name="Pandey R.P."/>
            <person name="Lee C.-M."/>
            <person name="Sim J.-S."/>
            <person name="Jeong J.-T."/>
            <person name="Choi B.-S."/>
            <person name="Jung M."/>
            <person name="Ginzburg D."/>
            <person name="Zhao K."/>
            <person name="Won S.Y."/>
            <person name="Oh T.-J."/>
            <person name="Yu Y."/>
            <person name="Kim N.-H."/>
            <person name="Lee O.R."/>
            <person name="Lee T.-H."/>
            <person name="Bashyal P."/>
            <person name="Kim T.-S."/>
            <person name="Lee W.-H."/>
            <person name="Kawkins C."/>
            <person name="Kim C.-K."/>
            <person name="Kim J.S."/>
            <person name="Ahn B.O."/>
            <person name="Rhee S.Y."/>
            <person name="Sohng J.K."/>
        </authorList>
    </citation>
    <scope>NUCLEOTIDE SEQUENCE</scope>
    <source>
        <tissue evidence="1">Leaf</tissue>
    </source>
</reference>